<dbReference type="InterPro" id="IPR049641">
    <property type="entry name" value="THIVI_2564-like"/>
</dbReference>
<organism evidence="2">
    <name type="scientific">marine sediment metagenome</name>
    <dbReference type="NCBI Taxonomy" id="412755"/>
    <lineage>
        <taxon>unclassified sequences</taxon>
        <taxon>metagenomes</taxon>
        <taxon>ecological metagenomes</taxon>
    </lineage>
</organism>
<proteinExistence type="predicted"/>
<dbReference type="AlphaFoldDB" id="X1ALX5"/>
<keyword evidence="1" id="KW-0812">Transmembrane</keyword>
<dbReference type="EMBL" id="BART01019241">
    <property type="protein sequence ID" value="GAG83690.1"/>
    <property type="molecule type" value="Genomic_DNA"/>
</dbReference>
<keyword evidence="1" id="KW-0472">Membrane</keyword>
<evidence type="ECO:0000256" key="1">
    <source>
        <dbReference type="SAM" id="Phobius"/>
    </source>
</evidence>
<keyword evidence="1" id="KW-1133">Transmembrane helix</keyword>
<name>X1ALX5_9ZZZZ</name>
<accession>X1ALX5</accession>
<feature type="transmembrane region" description="Helical" evidence="1">
    <location>
        <begin position="6"/>
        <end position="23"/>
    </location>
</feature>
<protein>
    <submittedName>
        <fullName evidence="2">Uncharacterized protein</fullName>
    </submittedName>
</protein>
<evidence type="ECO:0000313" key="2">
    <source>
        <dbReference type="EMBL" id="GAG83690.1"/>
    </source>
</evidence>
<gene>
    <name evidence="2" type="ORF">S01H4_36069</name>
</gene>
<feature type="transmembrane region" description="Helical" evidence="1">
    <location>
        <begin position="35"/>
        <end position="59"/>
    </location>
</feature>
<sequence length="65" mass="7370">MEVNILYLLLVIIVVGVVMWIINRLIPMAAPFKMLLNLVVVALVVIWILQLFGLIPTIISFPQLK</sequence>
<dbReference type="NCBIfam" id="NF041949">
    <property type="entry name" value="THIVI_2564_fam"/>
    <property type="match status" value="1"/>
</dbReference>
<comment type="caution">
    <text evidence="2">The sequence shown here is derived from an EMBL/GenBank/DDBJ whole genome shotgun (WGS) entry which is preliminary data.</text>
</comment>
<reference evidence="2" key="1">
    <citation type="journal article" date="2014" name="Front. Microbiol.">
        <title>High frequency of phylogenetically diverse reductive dehalogenase-homologous genes in deep subseafloor sedimentary metagenomes.</title>
        <authorList>
            <person name="Kawai M."/>
            <person name="Futagami T."/>
            <person name="Toyoda A."/>
            <person name="Takaki Y."/>
            <person name="Nishi S."/>
            <person name="Hori S."/>
            <person name="Arai W."/>
            <person name="Tsubouchi T."/>
            <person name="Morono Y."/>
            <person name="Uchiyama I."/>
            <person name="Ito T."/>
            <person name="Fujiyama A."/>
            <person name="Inagaki F."/>
            <person name="Takami H."/>
        </authorList>
    </citation>
    <scope>NUCLEOTIDE SEQUENCE</scope>
    <source>
        <strain evidence="2">Expedition CK06-06</strain>
    </source>
</reference>